<evidence type="ECO:0000313" key="2">
    <source>
        <dbReference type="Proteomes" id="UP001497482"/>
    </source>
</evidence>
<keyword evidence="2" id="KW-1185">Reference proteome</keyword>
<protein>
    <submittedName>
        <fullName evidence="1">Uncharacterized protein</fullName>
    </submittedName>
</protein>
<sequence>MVFLNCATSLSFYWHREKRRKMREEGEMWETGEKREMREEVKGVVLGEEKGCAGGGGLCWGRKRVVLGEEGGCDGVEGGRAGGGGGEETC</sequence>
<evidence type="ECO:0000313" key="1">
    <source>
        <dbReference type="EMBL" id="CAL1592474.1"/>
    </source>
</evidence>
<dbReference type="AlphaFoldDB" id="A0AAV2KWD2"/>
<gene>
    <name evidence="1" type="ORF">KC01_LOCUS21721</name>
</gene>
<dbReference type="Proteomes" id="UP001497482">
    <property type="component" value="Chromosome 2"/>
</dbReference>
<organism evidence="1 2">
    <name type="scientific">Knipowitschia caucasica</name>
    <name type="common">Caucasian dwarf goby</name>
    <name type="synonym">Pomatoschistus caucasicus</name>
    <dbReference type="NCBI Taxonomy" id="637954"/>
    <lineage>
        <taxon>Eukaryota</taxon>
        <taxon>Metazoa</taxon>
        <taxon>Chordata</taxon>
        <taxon>Craniata</taxon>
        <taxon>Vertebrata</taxon>
        <taxon>Euteleostomi</taxon>
        <taxon>Actinopterygii</taxon>
        <taxon>Neopterygii</taxon>
        <taxon>Teleostei</taxon>
        <taxon>Neoteleostei</taxon>
        <taxon>Acanthomorphata</taxon>
        <taxon>Gobiaria</taxon>
        <taxon>Gobiiformes</taxon>
        <taxon>Gobioidei</taxon>
        <taxon>Gobiidae</taxon>
        <taxon>Gobiinae</taxon>
        <taxon>Knipowitschia</taxon>
    </lineage>
</organism>
<proteinExistence type="predicted"/>
<name>A0AAV2KWD2_KNICA</name>
<dbReference type="EMBL" id="OZ035824">
    <property type="protein sequence ID" value="CAL1592474.1"/>
    <property type="molecule type" value="Genomic_DNA"/>
</dbReference>
<accession>A0AAV2KWD2</accession>
<reference evidence="1 2" key="1">
    <citation type="submission" date="2024-04" db="EMBL/GenBank/DDBJ databases">
        <authorList>
            <person name="Waldvogel A.-M."/>
            <person name="Schoenle A."/>
        </authorList>
    </citation>
    <scope>NUCLEOTIDE SEQUENCE [LARGE SCALE GENOMIC DNA]</scope>
</reference>